<feature type="transmembrane region" description="Helical" evidence="1">
    <location>
        <begin position="89"/>
        <end position="113"/>
    </location>
</feature>
<evidence type="ECO:0000313" key="2">
    <source>
        <dbReference type="EMBL" id="OGL80027.1"/>
    </source>
</evidence>
<name>A0A1F7UQS7_9BACT</name>
<comment type="caution">
    <text evidence="2">The sequence shown here is derived from an EMBL/GenBank/DDBJ whole genome shotgun (WGS) entry which is preliminary data.</text>
</comment>
<evidence type="ECO:0000313" key="3">
    <source>
        <dbReference type="Proteomes" id="UP000176897"/>
    </source>
</evidence>
<organism evidence="2 3">
    <name type="scientific">Candidatus Uhrbacteria bacterium RIFCSPLOWO2_01_FULL_47_24</name>
    <dbReference type="NCBI Taxonomy" id="1802401"/>
    <lineage>
        <taxon>Bacteria</taxon>
        <taxon>Candidatus Uhriibacteriota</taxon>
    </lineage>
</organism>
<feature type="transmembrane region" description="Helical" evidence="1">
    <location>
        <begin position="56"/>
        <end position="77"/>
    </location>
</feature>
<gene>
    <name evidence="2" type="ORF">A3B21_02570</name>
</gene>
<evidence type="ECO:0000256" key="1">
    <source>
        <dbReference type="SAM" id="Phobius"/>
    </source>
</evidence>
<dbReference type="Proteomes" id="UP000176897">
    <property type="component" value="Unassembled WGS sequence"/>
</dbReference>
<proteinExistence type="predicted"/>
<feature type="transmembrane region" description="Helical" evidence="1">
    <location>
        <begin position="12"/>
        <end position="36"/>
    </location>
</feature>
<keyword evidence="1" id="KW-1133">Transmembrane helix</keyword>
<sequence length="117" mass="13256">MLREFRFFFKNAIVKYSVAGAILFTAAQVIILIVKIKPAGEPIFLHYTSYLGVDFVGMWYLMFLTPFASLLFTVVNITLAFRIRGKDQLLAYFLTIGNALISALLLVYVILIVRLNA</sequence>
<dbReference type="EMBL" id="MGEJ01000017">
    <property type="protein sequence ID" value="OGL80027.1"/>
    <property type="molecule type" value="Genomic_DNA"/>
</dbReference>
<dbReference type="STRING" id="1802401.A3B21_02570"/>
<dbReference type="AlphaFoldDB" id="A0A1F7UQS7"/>
<keyword evidence="1" id="KW-0812">Transmembrane</keyword>
<protein>
    <submittedName>
        <fullName evidence="2">Uncharacterized protein</fullName>
    </submittedName>
</protein>
<keyword evidence="1" id="KW-0472">Membrane</keyword>
<reference evidence="2 3" key="1">
    <citation type="journal article" date="2016" name="Nat. Commun.">
        <title>Thousands of microbial genomes shed light on interconnected biogeochemical processes in an aquifer system.</title>
        <authorList>
            <person name="Anantharaman K."/>
            <person name="Brown C.T."/>
            <person name="Hug L.A."/>
            <person name="Sharon I."/>
            <person name="Castelle C.J."/>
            <person name="Probst A.J."/>
            <person name="Thomas B.C."/>
            <person name="Singh A."/>
            <person name="Wilkins M.J."/>
            <person name="Karaoz U."/>
            <person name="Brodie E.L."/>
            <person name="Williams K.H."/>
            <person name="Hubbard S.S."/>
            <person name="Banfield J.F."/>
        </authorList>
    </citation>
    <scope>NUCLEOTIDE SEQUENCE [LARGE SCALE GENOMIC DNA]</scope>
</reference>
<accession>A0A1F7UQS7</accession>